<protein>
    <submittedName>
        <fullName evidence="1">Uncharacterized protein</fullName>
    </submittedName>
</protein>
<accession>A0A4Y2K8M9</accession>
<gene>
    <name evidence="1" type="ORF">AVEN_228440_1</name>
</gene>
<dbReference type="EMBL" id="BGPR01004307">
    <property type="protein sequence ID" value="GBM98248.1"/>
    <property type="molecule type" value="Genomic_DNA"/>
</dbReference>
<sequence length="97" mass="11263">MEFSRTFKPIFFPNRDIEKRVAFSGIIDLSPRSPKWSLSSSPRSGVQARPSHTYPCKTLFPNIGLVRQESDITFLQQYITNVRKTNKPRPKEHQRTA</sequence>
<comment type="caution">
    <text evidence="1">The sequence shown here is derived from an EMBL/GenBank/DDBJ whole genome shotgun (WGS) entry which is preliminary data.</text>
</comment>
<keyword evidence="2" id="KW-1185">Reference proteome</keyword>
<evidence type="ECO:0000313" key="1">
    <source>
        <dbReference type="EMBL" id="GBM98248.1"/>
    </source>
</evidence>
<proteinExistence type="predicted"/>
<organism evidence="1 2">
    <name type="scientific">Araneus ventricosus</name>
    <name type="common">Orbweaver spider</name>
    <name type="synonym">Epeira ventricosa</name>
    <dbReference type="NCBI Taxonomy" id="182803"/>
    <lineage>
        <taxon>Eukaryota</taxon>
        <taxon>Metazoa</taxon>
        <taxon>Ecdysozoa</taxon>
        <taxon>Arthropoda</taxon>
        <taxon>Chelicerata</taxon>
        <taxon>Arachnida</taxon>
        <taxon>Araneae</taxon>
        <taxon>Araneomorphae</taxon>
        <taxon>Entelegynae</taxon>
        <taxon>Araneoidea</taxon>
        <taxon>Araneidae</taxon>
        <taxon>Araneus</taxon>
    </lineage>
</organism>
<evidence type="ECO:0000313" key="2">
    <source>
        <dbReference type="Proteomes" id="UP000499080"/>
    </source>
</evidence>
<name>A0A4Y2K8M9_ARAVE</name>
<dbReference type="Proteomes" id="UP000499080">
    <property type="component" value="Unassembled WGS sequence"/>
</dbReference>
<reference evidence="1 2" key="1">
    <citation type="journal article" date="2019" name="Sci. Rep.">
        <title>Orb-weaving spider Araneus ventricosus genome elucidates the spidroin gene catalogue.</title>
        <authorList>
            <person name="Kono N."/>
            <person name="Nakamura H."/>
            <person name="Ohtoshi R."/>
            <person name="Moran D.A.P."/>
            <person name="Shinohara A."/>
            <person name="Yoshida Y."/>
            <person name="Fujiwara M."/>
            <person name="Mori M."/>
            <person name="Tomita M."/>
            <person name="Arakawa K."/>
        </authorList>
    </citation>
    <scope>NUCLEOTIDE SEQUENCE [LARGE SCALE GENOMIC DNA]</scope>
</reference>
<dbReference type="AlphaFoldDB" id="A0A4Y2K8M9"/>